<evidence type="ECO:0000256" key="7">
    <source>
        <dbReference type="ARBA" id="ARBA00022692"/>
    </source>
</evidence>
<comment type="similarity">
    <text evidence="2 10">Belongs to the class VI-like SAM-binding methyltransferase superfamily. Isoprenylcysteine carboxyl methyltransferase family.</text>
</comment>
<comment type="caution">
    <text evidence="10">Lacks conserved residue(s) required for the propagation of feature annotation.</text>
</comment>
<proteinExistence type="inferred from homology"/>
<dbReference type="EMBL" id="JAPFFF010000010">
    <property type="protein sequence ID" value="KAK8881590.1"/>
    <property type="molecule type" value="Genomic_DNA"/>
</dbReference>
<evidence type="ECO:0000256" key="10">
    <source>
        <dbReference type="RuleBase" id="RU362022"/>
    </source>
</evidence>
<keyword evidence="8 10" id="KW-1133">Transmembrane helix</keyword>
<dbReference type="Gene3D" id="1.20.120.1630">
    <property type="match status" value="1"/>
</dbReference>
<evidence type="ECO:0000256" key="2">
    <source>
        <dbReference type="ARBA" id="ARBA00009140"/>
    </source>
</evidence>
<evidence type="ECO:0000256" key="5">
    <source>
        <dbReference type="ARBA" id="ARBA00022679"/>
    </source>
</evidence>
<evidence type="ECO:0000313" key="12">
    <source>
        <dbReference type="Proteomes" id="UP001470230"/>
    </source>
</evidence>
<dbReference type="Pfam" id="PF04140">
    <property type="entry name" value="ICMT"/>
    <property type="match status" value="1"/>
</dbReference>
<gene>
    <name evidence="11" type="ORF">M9Y10_004334</name>
</gene>
<keyword evidence="10" id="KW-0256">Endoplasmic reticulum</keyword>
<feature type="transmembrane region" description="Helical" evidence="10">
    <location>
        <begin position="128"/>
        <end position="156"/>
    </location>
</feature>
<dbReference type="PROSITE" id="PS51564">
    <property type="entry name" value="SAM_ICMT"/>
    <property type="match status" value="1"/>
</dbReference>
<reference evidence="11 12" key="1">
    <citation type="submission" date="2024-04" db="EMBL/GenBank/DDBJ databases">
        <title>Tritrichomonas musculus Genome.</title>
        <authorList>
            <person name="Alves-Ferreira E."/>
            <person name="Grigg M."/>
            <person name="Lorenzi H."/>
            <person name="Galac M."/>
        </authorList>
    </citation>
    <scope>NUCLEOTIDE SEQUENCE [LARGE SCALE GENOMIC DNA]</scope>
    <source>
        <strain evidence="11 12">EAF2021</strain>
    </source>
</reference>
<evidence type="ECO:0000313" key="11">
    <source>
        <dbReference type="EMBL" id="KAK8881590.1"/>
    </source>
</evidence>
<dbReference type="InterPro" id="IPR025770">
    <property type="entry name" value="PPMT_MeTrfase"/>
</dbReference>
<feature type="transmembrane region" description="Helical" evidence="10">
    <location>
        <begin position="46"/>
        <end position="64"/>
    </location>
</feature>
<feature type="transmembrane region" description="Helical" evidence="10">
    <location>
        <begin position="73"/>
        <end position="90"/>
    </location>
</feature>
<evidence type="ECO:0000256" key="6">
    <source>
        <dbReference type="ARBA" id="ARBA00022691"/>
    </source>
</evidence>
<protein>
    <recommendedName>
        <fullName evidence="3 10">Protein-S-isoprenylcysteine O-methyltransferase</fullName>
        <ecNumber evidence="3 10">2.1.1.100</ecNumber>
    </recommendedName>
</protein>
<keyword evidence="6 10" id="KW-0949">S-adenosyl-L-methionine</keyword>
<evidence type="ECO:0000256" key="1">
    <source>
        <dbReference type="ARBA" id="ARBA00004141"/>
    </source>
</evidence>
<dbReference type="EC" id="2.1.1.100" evidence="3 10"/>
<comment type="caution">
    <text evidence="11">The sequence shown here is derived from an EMBL/GenBank/DDBJ whole genome shotgun (WGS) entry which is preliminary data.</text>
</comment>
<organism evidence="11 12">
    <name type="scientific">Tritrichomonas musculus</name>
    <dbReference type="NCBI Taxonomy" id="1915356"/>
    <lineage>
        <taxon>Eukaryota</taxon>
        <taxon>Metamonada</taxon>
        <taxon>Parabasalia</taxon>
        <taxon>Tritrichomonadida</taxon>
        <taxon>Tritrichomonadidae</taxon>
        <taxon>Tritrichomonas</taxon>
    </lineage>
</organism>
<dbReference type="PANTHER" id="PTHR12714">
    <property type="entry name" value="PROTEIN-S ISOPRENYLCYSTEINE O-METHYLTRANSFERASE"/>
    <property type="match status" value="1"/>
</dbReference>
<keyword evidence="4 10" id="KW-0489">Methyltransferase</keyword>
<evidence type="ECO:0000256" key="9">
    <source>
        <dbReference type="ARBA" id="ARBA00023136"/>
    </source>
</evidence>
<sequence length="193" mass="23040">MDGMMCFQLLSLIFILIFYSVAEYLIQKHFHPKTTKFSSFLLTRDYLIAYTIGFTEYLIERYFFPSKSDPHSIIIYIGLLMEFIGLYIRFSAILHAGKSFNHIIQTNKSPEHKLVTDGIYKYFRHPSYFGFFLFAVGTQVMLKNIFSVIGFIVVLWRFFDSRIRFEEQTLINMFGKDYIEYKKRTPTWIPFIK</sequence>
<evidence type="ECO:0000256" key="8">
    <source>
        <dbReference type="ARBA" id="ARBA00022989"/>
    </source>
</evidence>
<evidence type="ECO:0000256" key="4">
    <source>
        <dbReference type="ARBA" id="ARBA00022603"/>
    </source>
</evidence>
<keyword evidence="9 10" id="KW-0472">Membrane</keyword>
<comment type="subcellular location">
    <subcellularLocation>
        <location evidence="10">Endoplasmic reticulum membrane</location>
        <topology evidence="10">Multi-pass membrane protein</topology>
    </subcellularLocation>
    <subcellularLocation>
        <location evidence="1">Membrane</location>
        <topology evidence="1">Multi-pass membrane protein</topology>
    </subcellularLocation>
</comment>
<keyword evidence="5" id="KW-0808">Transferase</keyword>
<comment type="catalytic activity">
    <reaction evidence="10">
        <text>[protein]-C-terminal S-[(2E,6E)-farnesyl]-L-cysteine + S-adenosyl-L-methionine = [protein]-C-terminal S-[(2E,6E)-farnesyl]-L-cysteine methyl ester + S-adenosyl-L-homocysteine</text>
        <dbReference type="Rhea" id="RHEA:21672"/>
        <dbReference type="Rhea" id="RHEA-COMP:12125"/>
        <dbReference type="Rhea" id="RHEA-COMP:12126"/>
        <dbReference type="ChEBI" id="CHEBI:57856"/>
        <dbReference type="ChEBI" id="CHEBI:59789"/>
        <dbReference type="ChEBI" id="CHEBI:90510"/>
        <dbReference type="ChEBI" id="CHEBI:90511"/>
        <dbReference type="EC" id="2.1.1.100"/>
    </reaction>
</comment>
<accession>A0ABR2JS32</accession>
<evidence type="ECO:0000256" key="3">
    <source>
        <dbReference type="ARBA" id="ARBA00012151"/>
    </source>
</evidence>
<name>A0ABR2JS32_9EUKA</name>
<keyword evidence="7 10" id="KW-0812">Transmembrane</keyword>
<dbReference type="PANTHER" id="PTHR12714:SF9">
    <property type="entry name" value="PROTEIN-S-ISOPRENYLCYSTEINE O-METHYLTRANSFERASE"/>
    <property type="match status" value="1"/>
</dbReference>
<dbReference type="Proteomes" id="UP001470230">
    <property type="component" value="Unassembled WGS sequence"/>
</dbReference>
<keyword evidence="12" id="KW-1185">Reference proteome</keyword>
<dbReference type="InterPro" id="IPR007269">
    <property type="entry name" value="ICMT_MeTrfase"/>
</dbReference>